<protein>
    <recommendedName>
        <fullName evidence="3">Lipoprotein</fullName>
    </recommendedName>
</protein>
<proteinExistence type="predicted"/>
<dbReference type="EMBL" id="JAEDAO010000001">
    <property type="protein sequence ID" value="MBK0391698.1"/>
    <property type="molecule type" value="Genomic_DNA"/>
</dbReference>
<dbReference type="PROSITE" id="PS51257">
    <property type="entry name" value="PROKAR_LIPOPROTEIN"/>
    <property type="match status" value="1"/>
</dbReference>
<evidence type="ECO:0000313" key="2">
    <source>
        <dbReference type="Proteomes" id="UP000617041"/>
    </source>
</evidence>
<comment type="caution">
    <text evidence="1">The sequence shown here is derived from an EMBL/GenBank/DDBJ whole genome shotgun (WGS) entry which is preliminary data.</text>
</comment>
<name>A0A934PYZ9_9BURK</name>
<reference evidence="1" key="1">
    <citation type="submission" date="2020-12" db="EMBL/GenBank/DDBJ databases">
        <title>Ramlibacter sp. nov., isolated from a freshwater alga, Cryptomonas.</title>
        <authorList>
            <person name="Kim H.M."/>
            <person name="Jeon C.O."/>
        </authorList>
    </citation>
    <scope>NUCLEOTIDE SEQUENCE</scope>
    <source>
        <strain evidence="1">CrO1</strain>
    </source>
</reference>
<organism evidence="1 2">
    <name type="scientific">Ramlibacter algicola</name>
    <dbReference type="NCBI Taxonomy" id="2795217"/>
    <lineage>
        <taxon>Bacteria</taxon>
        <taxon>Pseudomonadati</taxon>
        <taxon>Pseudomonadota</taxon>
        <taxon>Betaproteobacteria</taxon>
        <taxon>Burkholderiales</taxon>
        <taxon>Comamonadaceae</taxon>
        <taxon>Ramlibacter</taxon>
    </lineage>
</organism>
<dbReference type="AlphaFoldDB" id="A0A934PYZ9"/>
<evidence type="ECO:0000313" key="1">
    <source>
        <dbReference type="EMBL" id="MBK0391698.1"/>
    </source>
</evidence>
<sequence length="213" mass="22271">MRAWVAAFAVLLAGCGNKPVAPDWQVEAHGALERYEQAYLAGASRAADAEFRRARDALAATGQPTLVARAELTRCALQVATLAFEPCTGFEPLQADAAAPERAYAAYLAGQQAPADQLPAHHRAVAARGDAAAVAEIADPLARLVAAGVVMRSGRGTPQLLQVAADTASAQGWRRALLAWLGAQLKLAEQAGDTEGALRLRRRIALASDGATR</sequence>
<dbReference type="RefSeq" id="WP_200786499.1">
    <property type="nucleotide sequence ID" value="NZ_JAEDAO010000001.1"/>
</dbReference>
<dbReference type="Proteomes" id="UP000617041">
    <property type="component" value="Unassembled WGS sequence"/>
</dbReference>
<accession>A0A934PYZ9</accession>
<evidence type="ECO:0008006" key="3">
    <source>
        <dbReference type="Google" id="ProtNLM"/>
    </source>
</evidence>
<keyword evidence="2" id="KW-1185">Reference proteome</keyword>
<gene>
    <name evidence="1" type="ORF">I8E28_03765</name>
</gene>